<dbReference type="PANTHER" id="PTHR30487:SF0">
    <property type="entry name" value="PREPILIN LEADER PEPTIDASE_N-METHYLTRANSFERASE-RELATED"/>
    <property type="match status" value="1"/>
</dbReference>
<evidence type="ECO:0000256" key="7">
    <source>
        <dbReference type="SAM" id="Phobius"/>
    </source>
</evidence>
<evidence type="ECO:0000256" key="3">
    <source>
        <dbReference type="ARBA" id="ARBA00022475"/>
    </source>
</evidence>
<keyword evidence="5 7" id="KW-1133">Transmembrane helix</keyword>
<dbReference type="AlphaFoldDB" id="A0A1F7JCU3"/>
<dbReference type="GO" id="GO:0005886">
    <property type="term" value="C:plasma membrane"/>
    <property type="evidence" value="ECO:0007669"/>
    <property type="project" value="UniProtKB-SubCell"/>
</dbReference>
<evidence type="ECO:0000259" key="9">
    <source>
        <dbReference type="Pfam" id="PF06750"/>
    </source>
</evidence>
<dbReference type="EMBL" id="MGAV01000019">
    <property type="protein sequence ID" value="OGK53421.1"/>
    <property type="molecule type" value="Genomic_DNA"/>
</dbReference>
<dbReference type="GO" id="GO:0006465">
    <property type="term" value="P:signal peptide processing"/>
    <property type="evidence" value="ECO:0007669"/>
    <property type="project" value="TreeGrafter"/>
</dbReference>
<feature type="transmembrane region" description="Helical" evidence="7">
    <location>
        <begin position="151"/>
        <end position="169"/>
    </location>
</feature>
<dbReference type="Pfam" id="PF06750">
    <property type="entry name" value="A24_N_bact"/>
    <property type="match status" value="1"/>
</dbReference>
<keyword evidence="4 7" id="KW-0812">Transmembrane</keyword>
<evidence type="ECO:0008006" key="12">
    <source>
        <dbReference type="Google" id="ProtNLM"/>
    </source>
</evidence>
<evidence type="ECO:0000256" key="1">
    <source>
        <dbReference type="ARBA" id="ARBA00004651"/>
    </source>
</evidence>
<feature type="transmembrane region" description="Helical" evidence="7">
    <location>
        <begin position="130"/>
        <end position="145"/>
    </location>
</feature>
<dbReference type="InterPro" id="IPR010627">
    <property type="entry name" value="Prepilin_pept_A24_N"/>
</dbReference>
<proteinExistence type="inferred from homology"/>
<comment type="similarity">
    <text evidence="2">Belongs to the peptidase A24 family.</text>
</comment>
<evidence type="ECO:0000256" key="6">
    <source>
        <dbReference type="ARBA" id="ARBA00023136"/>
    </source>
</evidence>
<sequence length="254" mass="28856">MVAIFIFLLGLAIGSFLNVLIDRLPAEESIGGRSHCDNCKKTLSWIDLIPVFSWVYLRGKSRCCHKKISMFYPIVELLTGISFFFVFISYPTSTSSFPLLTSHILTLIIICFFIVIFFADLKYHIIPDEMTILLVLIGIILMFLRQSFFDYFFGALLLSLIMYGIYAVTKGRGMGFGDVKLAFPMGLILGIKSGFIALYLSFIIGGFFSLLLIIIHKRNLKSKIAFGPFMIIGFALMFFYNDPILNFIQNHFGF</sequence>
<dbReference type="GO" id="GO:0004190">
    <property type="term" value="F:aspartic-type endopeptidase activity"/>
    <property type="evidence" value="ECO:0007669"/>
    <property type="project" value="InterPro"/>
</dbReference>
<evidence type="ECO:0000313" key="10">
    <source>
        <dbReference type="EMBL" id="OGK53421.1"/>
    </source>
</evidence>
<feature type="transmembrane region" description="Helical" evidence="7">
    <location>
        <begin position="181"/>
        <end position="214"/>
    </location>
</feature>
<comment type="caution">
    <text evidence="10">The sequence shown here is derived from an EMBL/GenBank/DDBJ whole genome shotgun (WGS) entry which is preliminary data.</text>
</comment>
<dbReference type="InterPro" id="IPR050882">
    <property type="entry name" value="Prepilin_peptidase/N-MTase"/>
</dbReference>
<organism evidence="10 11">
    <name type="scientific">Candidatus Roizmanbacteria bacterium RIFCSPLOWO2_02_FULL_36_11</name>
    <dbReference type="NCBI Taxonomy" id="1802071"/>
    <lineage>
        <taxon>Bacteria</taxon>
        <taxon>Candidatus Roizmaniibacteriota</taxon>
    </lineage>
</organism>
<keyword evidence="6 7" id="KW-0472">Membrane</keyword>
<evidence type="ECO:0000256" key="4">
    <source>
        <dbReference type="ARBA" id="ARBA00022692"/>
    </source>
</evidence>
<accession>A0A1F7JCU3</accession>
<evidence type="ECO:0000256" key="5">
    <source>
        <dbReference type="ARBA" id="ARBA00022989"/>
    </source>
</evidence>
<keyword evidence="3" id="KW-1003">Cell membrane</keyword>
<evidence type="ECO:0000259" key="8">
    <source>
        <dbReference type="Pfam" id="PF01478"/>
    </source>
</evidence>
<evidence type="ECO:0000256" key="2">
    <source>
        <dbReference type="ARBA" id="ARBA00005801"/>
    </source>
</evidence>
<feature type="domain" description="Prepilin type IV endopeptidase peptidase" evidence="8">
    <location>
        <begin position="107"/>
        <end position="210"/>
    </location>
</feature>
<comment type="subcellular location">
    <subcellularLocation>
        <location evidence="1">Cell membrane</location>
        <topology evidence="1">Multi-pass membrane protein</topology>
    </subcellularLocation>
</comment>
<dbReference type="Gene3D" id="1.20.120.1220">
    <property type="match status" value="1"/>
</dbReference>
<feature type="transmembrane region" description="Helical" evidence="7">
    <location>
        <begin position="220"/>
        <end position="240"/>
    </location>
</feature>
<dbReference type="InterPro" id="IPR000045">
    <property type="entry name" value="Prepilin_IV_endopep_pep"/>
</dbReference>
<gene>
    <name evidence="10" type="ORF">A3H78_02705</name>
</gene>
<feature type="transmembrane region" description="Helical" evidence="7">
    <location>
        <begin position="71"/>
        <end position="90"/>
    </location>
</feature>
<reference evidence="10 11" key="1">
    <citation type="journal article" date="2016" name="Nat. Commun.">
        <title>Thousands of microbial genomes shed light on interconnected biogeochemical processes in an aquifer system.</title>
        <authorList>
            <person name="Anantharaman K."/>
            <person name="Brown C.T."/>
            <person name="Hug L.A."/>
            <person name="Sharon I."/>
            <person name="Castelle C.J."/>
            <person name="Probst A.J."/>
            <person name="Thomas B.C."/>
            <person name="Singh A."/>
            <person name="Wilkins M.J."/>
            <person name="Karaoz U."/>
            <person name="Brodie E.L."/>
            <person name="Williams K.H."/>
            <person name="Hubbard S.S."/>
            <person name="Banfield J.F."/>
        </authorList>
    </citation>
    <scope>NUCLEOTIDE SEQUENCE [LARGE SCALE GENOMIC DNA]</scope>
</reference>
<feature type="transmembrane region" description="Helical" evidence="7">
    <location>
        <begin position="96"/>
        <end position="118"/>
    </location>
</feature>
<feature type="domain" description="Prepilin peptidase A24 N-terminal" evidence="9">
    <location>
        <begin position="8"/>
        <end position="89"/>
    </location>
</feature>
<evidence type="ECO:0000313" key="11">
    <source>
        <dbReference type="Proteomes" id="UP000177418"/>
    </source>
</evidence>
<name>A0A1F7JCU3_9BACT</name>
<dbReference type="Proteomes" id="UP000177418">
    <property type="component" value="Unassembled WGS sequence"/>
</dbReference>
<dbReference type="PANTHER" id="PTHR30487">
    <property type="entry name" value="TYPE 4 PREPILIN-LIKE PROTEINS LEADER PEPTIDE-PROCESSING ENZYME"/>
    <property type="match status" value="1"/>
</dbReference>
<protein>
    <recommendedName>
        <fullName evidence="12">Prepilin peptidase</fullName>
    </recommendedName>
</protein>
<dbReference type="Pfam" id="PF01478">
    <property type="entry name" value="Peptidase_A24"/>
    <property type="match status" value="1"/>
</dbReference>